<dbReference type="InParanoid" id="A0A0C3HKE7"/>
<dbReference type="SUPFAM" id="SSF53167">
    <property type="entry name" value="Purine and uridine phosphorylases"/>
    <property type="match status" value="1"/>
</dbReference>
<keyword evidence="3" id="KW-1185">Reference proteome</keyword>
<evidence type="ECO:0000313" key="3">
    <source>
        <dbReference type="Proteomes" id="UP000054321"/>
    </source>
</evidence>
<sequence length="367" mass="40618">MVSRAVRPRGREDFEIAIICALQVEANVVEALFDEYWDEDGDRYGKAPGDTNAYTTGAIGHHNVVLTHMPGIGRGNAASVASSFRSSFRGIKLALIVGICGGVPIGINSEEILLGDVIISTGVIQYDFGRQVPDRFIRKDTLEDNLGRPNAQIRSLLSKLGGNRSRKRLRNNTFCYLQKLREKEDFPKARYQYPGAAEDKLYERTYRHKHHSPPACIICMECTKKEDKVCGIALESLCSELKCDENKLVRRNRLSESIALGTAAEEQEPYIHFGLIASGDTVMKSGEDRDEVAAREKVIGFEMEGAGVWDNFPCVVIKGVCDYADSHKNKKWQGHAAATAAACMKAFLKEWVSTDSPPQPDATTQGE</sequence>
<protein>
    <recommendedName>
        <fullName evidence="1">Nucleoside phosphorylase domain-containing protein</fullName>
    </recommendedName>
</protein>
<dbReference type="InterPro" id="IPR000845">
    <property type="entry name" value="Nucleoside_phosphorylase_d"/>
</dbReference>
<dbReference type="PANTHER" id="PTHR46082:SF6">
    <property type="entry name" value="AAA+ ATPASE DOMAIN-CONTAINING PROTEIN-RELATED"/>
    <property type="match status" value="1"/>
</dbReference>
<gene>
    <name evidence="2" type="ORF">OIDMADRAFT_119887</name>
</gene>
<name>A0A0C3HKE7_OIDMZ</name>
<dbReference type="InterPro" id="IPR053137">
    <property type="entry name" value="NLR-like"/>
</dbReference>
<reference evidence="3" key="2">
    <citation type="submission" date="2015-01" db="EMBL/GenBank/DDBJ databases">
        <title>Evolutionary Origins and Diversification of the Mycorrhizal Mutualists.</title>
        <authorList>
            <consortium name="DOE Joint Genome Institute"/>
            <consortium name="Mycorrhizal Genomics Consortium"/>
            <person name="Kohler A."/>
            <person name="Kuo A."/>
            <person name="Nagy L.G."/>
            <person name="Floudas D."/>
            <person name="Copeland A."/>
            <person name="Barry K.W."/>
            <person name="Cichocki N."/>
            <person name="Veneault-Fourrey C."/>
            <person name="LaButti K."/>
            <person name="Lindquist E.A."/>
            <person name="Lipzen A."/>
            <person name="Lundell T."/>
            <person name="Morin E."/>
            <person name="Murat C."/>
            <person name="Riley R."/>
            <person name="Ohm R."/>
            <person name="Sun H."/>
            <person name="Tunlid A."/>
            <person name="Henrissat B."/>
            <person name="Grigoriev I.V."/>
            <person name="Hibbett D.S."/>
            <person name="Martin F."/>
        </authorList>
    </citation>
    <scope>NUCLEOTIDE SEQUENCE [LARGE SCALE GENOMIC DNA]</scope>
    <source>
        <strain evidence="3">Zn</strain>
    </source>
</reference>
<evidence type="ECO:0000259" key="1">
    <source>
        <dbReference type="Pfam" id="PF01048"/>
    </source>
</evidence>
<dbReference type="EMBL" id="KN832874">
    <property type="protein sequence ID" value="KIN02812.1"/>
    <property type="molecule type" value="Genomic_DNA"/>
</dbReference>
<dbReference type="InterPro" id="IPR035994">
    <property type="entry name" value="Nucleoside_phosphorylase_sf"/>
</dbReference>
<proteinExistence type="predicted"/>
<dbReference type="GO" id="GO:0009116">
    <property type="term" value="P:nucleoside metabolic process"/>
    <property type="evidence" value="ECO:0007669"/>
    <property type="project" value="InterPro"/>
</dbReference>
<dbReference type="STRING" id="913774.A0A0C3HKE7"/>
<feature type="domain" description="Nucleoside phosphorylase" evidence="1">
    <location>
        <begin position="15"/>
        <end position="132"/>
    </location>
</feature>
<accession>A0A0C3HKE7</accession>
<dbReference type="PANTHER" id="PTHR46082">
    <property type="entry name" value="ATP/GTP-BINDING PROTEIN-RELATED"/>
    <property type="match status" value="1"/>
</dbReference>
<dbReference type="Pfam" id="PF01048">
    <property type="entry name" value="PNP_UDP_1"/>
    <property type="match status" value="1"/>
</dbReference>
<dbReference type="AlphaFoldDB" id="A0A0C3HKE7"/>
<dbReference type="Proteomes" id="UP000054321">
    <property type="component" value="Unassembled WGS sequence"/>
</dbReference>
<dbReference type="Gene3D" id="3.40.50.1580">
    <property type="entry name" value="Nucleoside phosphorylase domain"/>
    <property type="match status" value="1"/>
</dbReference>
<dbReference type="HOGENOM" id="CLU_000288_34_22_1"/>
<organism evidence="2 3">
    <name type="scientific">Oidiodendron maius (strain Zn)</name>
    <dbReference type="NCBI Taxonomy" id="913774"/>
    <lineage>
        <taxon>Eukaryota</taxon>
        <taxon>Fungi</taxon>
        <taxon>Dikarya</taxon>
        <taxon>Ascomycota</taxon>
        <taxon>Pezizomycotina</taxon>
        <taxon>Leotiomycetes</taxon>
        <taxon>Leotiomycetes incertae sedis</taxon>
        <taxon>Myxotrichaceae</taxon>
        <taxon>Oidiodendron</taxon>
    </lineage>
</organism>
<evidence type="ECO:0000313" key="2">
    <source>
        <dbReference type="EMBL" id="KIN02812.1"/>
    </source>
</evidence>
<dbReference type="GO" id="GO:0003824">
    <property type="term" value="F:catalytic activity"/>
    <property type="evidence" value="ECO:0007669"/>
    <property type="project" value="InterPro"/>
</dbReference>
<dbReference type="OrthoDB" id="20872at2759"/>
<reference evidence="2 3" key="1">
    <citation type="submission" date="2014-04" db="EMBL/GenBank/DDBJ databases">
        <authorList>
            <consortium name="DOE Joint Genome Institute"/>
            <person name="Kuo A."/>
            <person name="Martino E."/>
            <person name="Perotto S."/>
            <person name="Kohler A."/>
            <person name="Nagy L.G."/>
            <person name="Floudas D."/>
            <person name="Copeland A."/>
            <person name="Barry K.W."/>
            <person name="Cichocki N."/>
            <person name="Veneault-Fourrey C."/>
            <person name="LaButti K."/>
            <person name="Lindquist E.A."/>
            <person name="Lipzen A."/>
            <person name="Lundell T."/>
            <person name="Morin E."/>
            <person name="Murat C."/>
            <person name="Sun H."/>
            <person name="Tunlid A."/>
            <person name="Henrissat B."/>
            <person name="Grigoriev I.V."/>
            <person name="Hibbett D.S."/>
            <person name="Martin F."/>
            <person name="Nordberg H.P."/>
            <person name="Cantor M.N."/>
            <person name="Hua S.X."/>
        </authorList>
    </citation>
    <scope>NUCLEOTIDE SEQUENCE [LARGE SCALE GENOMIC DNA]</scope>
    <source>
        <strain evidence="2 3">Zn</strain>
    </source>
</reference>